<keyword evidence="2" id="KW-0472">Membrane</keyword>
<feature type="compositionally biased region" description="Polar residues" evidence="1">
    <location>
        <begin position="97"/>
        <end position="107"/>
    </location>
</feature>
<evidence type="ECO:0000313" key="4">
    <source>
        <dbReference type="Proteomes" id="UP000027138"/>
    </source>
</evidence>
<dbReference type="STRING" id="180498.A0A067KMZ3"/>
<accession>A0A067KMZ3</accession>
<dbReference type="KEGG" id="jcu:105635644"/>
<evidence type="ECO:0000256" key="1">
    <source>
        <dbReference type="SAM" id="MobiDB-lite"/>
    </source>
</evidence>
<evidence type="ECO:0000256" key="2">
    <source>
        <dbReference type="SAM" id="Phobius"/>
    </source>
</evidence>
<sequence>MPLSLLSLSLMDEQNQEETHQSKPRTTLFLSCFGFSGKIEVSEKKSSKFHKPWFSRSTILRKKPGAKTVPVDSTDSEKVIHSKKTTYCKSKLKRNSDQITPKRQNPAVNDKNPGRKQQPKEKIILEHGKHMDHAMDSVASPKNLSFRRKIDAIRTGSSQPGSLEDKPQSHATVDRSISLPSATHRVEKSRVGPKKPRKEKFDPVIGMSIVMVTLIIMLLWGRMCAILCTCAWLYFVPRLRTQDEIGKNGAVAVKPDFSSEEHKKRVVMEGFLDRNHRSLL</sequence>
<keyword evidence="2" id="KW-1133">Transmembrane helix</keyword>
<dbReference type="EMBL" id="KK914439">
    <property type="protein sequence ID" value="KDP36363.1"/>
    <property type="molecule type" value="Genomic_DNA"/>
</dbReference>
<gene>
    <name evidence="3" type="ORF">JCGZ_09778</name>
</gene>
<proteinExistence type="predicted"/>
<dbReference type="OrthoDB" id="1886721at2759"/>
<protein>
    <recommendedName>
        <fullName evidence="5">Transmembrane protein</fullName>
    </recommendedName>
</protein>
<evidence type="ECO:0008006" key="5">
    <source>
        <dbReference type="Google" id="ProtNLM"/>
    </source>
</evidence>
<dbReference type="AlphaFoldDB" id="A0A067KMZ3"/>
<keyword evidence="2" id="KW-0812">Transmembrane</keyword>
<keyword evidence="4" id="KW-1185">Reference proteome</keyword>
<dbReference type="InterPro" id="IPR040411">
    <property type="entry name" value="At5g23160-like"/>
</dbReference>
<dbReference type="Proteomes" id="UP000027138">
    <property type="component" value="Unassembled WGS sequence"/>
</dbReference>
<name>A0A067KMZ3_JATCU</name>
<organism evidence="3 4">
    <name type="scientific">Jatropha curcas</name>
    <name type="common">Barbados nut</name>
    <dbReference type="NCBI Taxonomy" id="180498"/>
    <lineage>
        <taxon>Eukaryota</taxon>
        <taxon>Viridiplantae</taxon>
        <taxon>Streptophyta</taxon>
        <taxon>Embryophyta</taxon>
        <taxon>Tracheophyta</taxon>
        <taxon>Spermatophyta</taxon>
        <taxon>Magnoliopsida</taxon>
        <taxon>eudicotyledons</taxon>
        <taxon>Gunneridae</taxon>
        <taxon>Pentapetalae</taxon>
        <taxon>rosids</taxon>
        <taxon>fabids</taxon>
        <taxon>Malpighiales</taxon>
        <taxon>Euphorbiaceae</taxon>
        <taxon>Crotonoideae</taxon>
        <taxon>Jatropheae</taxon>
        <taxon>Jatropha</taxon>
    </lineage>
</organism>
<evidence type="ECO:0000313" key="3">
    <source>
        <dbReference type="EMBL" id="KDP36363.1"/>
    </source>
</evidence>
<reference evidence="3 4" key="1">
    <citation type="journal article" date="2014" name="PLoS ONE">
        <title>Global Analysis of Gene Expression Profiles in Physic Nut (Jatropha curcas L.) Seedlings Exposed to Salt Stress.</title>
        <authorList>
            <person name="Zhang L."/>
            <person name="Zhang C."/>
            <person name="Wu P."/>
            <person name="Chen Y."/>
            <person name="Li M."/>
            <person name="Jiang H."/>
            <person name="Wu G."/>
        </authorList>
    </citation>
    <scope>NUCLEOTIDE SEQUENCE [LARGE SCALE GENOMIC DNA]</scope>
    <source>
        <strain evidence="4">cv. GZQX0401</strain>
        <tissue evidence="3">Young leaves</tissue>
    </source>
</reference>
<dbReference type="PANTHER" id="PTHR34379">
    <property type="entry name" value="OS07G0553800 PROTEIN"/>
    <property type="match status" value="1"/>
</dbReference>
<feature type="transmembrane region" description="Helical" evidence="2">
    <location>
        <begin position="204"/>
        <end position="235"/>
    </location>
</feature>
<feature type="region of interest" description="Disordered" evidence="1">
    <location>
        <begin position="91"/>
        <end position="118"/>
    </location>
</feature>
<dbReference type="PANTHER" id="PTHR34379:SF3">
    <property type="entry name" value="PROTEIN, PUTATIVE-RELATED"/>
    <property type="match status" value="1"/>
</dbReference>
<feature type="region of interest" description="Disordered" evidence="1">
    <location>
        <begin position="153"/>
        <end position="198"/>
    </location>
</feature>